<dbReference type="PANTHER" id="PTHR46500:SF1">
    <property type="entry name" value="CILIA- AND FLAGELLA-ASSOCIATED PROTEIN 221"/>
    <property type="match status" value="1"/>
</dbReference>
<feature type="compositionally biased region" description="Basic and acidic residues" evidence="1">
    <location>
        <begin position="1191"/>
        <end position="1206"/>
    </location>
</feature>
<protein>
    <submittedName>
        <fullName evidence="2">Predicted protein</fullName>
    </submittedName>
</protein>
<feature type="compositionally biased region" description="Gly residues" evidence="1">
    <location>
        <begin position="539"/>
        <end position="548"/>
    </location>
</feature>
<dbReference type="Pfam" id="PF24771">
    <property type="entry name" value="Ig_CFAP74_1st"/>
    <property type="match status" value="1"/>
</dbReference>
<dbReference type="OrthoDB" id="5538672at2759"/>
<dbReference type="GO" id="GO:0044458">
    <property type="term" value="P:motile cilium assembly"/>
    <property type="evidence" value="ECO:0007669"/>
    <property type="project" value="TreeGrafter"/>
</dbReference>
<dbReference type="GO" id="GO:0097729">
    <property type="term" value="C:9+2 motile cilium"/>
    <property type="evidence" value="ECO:0007669"/>
    <property type="project" value="TreeGrafter"/>
</dbReference>
<evidence type="ECO:0000256" key="1">
    <source>
        <dbReference type="SAM" id="MobiDB-lite"/>
    </source>
</evidence>
<dbReference type="RefSeq" id="XP_003064511.1">
    <property type="nucleotide sequence ID" value="XM_003064465.1"/>
</dbReference>
<sequence>MTSVASAPAPGDPGTLPPWVNRGREDALDALDVPNPMLDRVYAAVGGNATFAVHPPVMHFGGYELGKVHAQRFTVTNVSAASKRIDVIDTSTAYFKTKFKKRGLLAPGMSETIEVQFCATEPRYFYDCVRVRNEDENILMPIHAYPVMNDVVFPKVIDFGLCGVNTAHVREVKLRCKARSSITLAPLAFEYELAPESASPTFDVEPRRGVVPANGEVVVRVTFRPTTRTTSVMNLRVDLSQFNFEPFVCVVRGTGFPSVTRDEGLAETFGFGASHTLVSIRPRRRGERRSLRTLRGISLRPGSLAFNPDTPRRLSTPPLTPFNSTPTSLRMERTLGDDASLYDATGRPTRTTRALVGGETTTSMKSRHSHLYGRTTRTFDGGAIADGDLSFPPGGSPFGPRGAGGAATASKSRSATVAALTASYNADTGVDRIMGGGGRNMTEIEFAMAPRTGGGAGGGDAYTEYVKVTRAREAEARREAQMRRLMAGQRDADGGLMRTSPTKLMPLPHRAVAARENAENERLDREWTEPKPSAPPPGRGGGGGGADGAVGPRARRLARTLRAEDKKRTGRDFVGDEYEEEHGELEFDGLVLPRRLNGHGAVQHVLSQRRGRLRAKDLRAAVADKRHRDELAEREIEEIEREASDATLGRVAEAMDALPGGGAHGALAALDDPTVDDRVKEILFEREFARVREFERVKEVKTCVAVGDDVLDEMERRDAIRRCDDAENARRTMLANEALAEMSDGRTPWPKAAALGRGASYVVEEERADADADADAESEPTDPEGEPSTSTPTSAATRTPKYDETTNDSWRMRAGIARRFIQAVRRVVFQNRAAKRLAGIRKLIAAFGDKARAAAFVAHEFLAGAGGGPKPDPDVVAVAKMSRLKVYDASFPTYRASNFRTRAPVDIADGTGIKPWEDVELMPLRAPLEWKVKKQYNTFDDAAGKFPALFDHQDVAPVDGVAVVRGAEEEESAPQPRLALDPDGDGAPPALPGSSAAAEYADDADADSIAPLAPPIEPIADARVYPEDSDVLAARVACAGEDPLDSAVRPATYAHADSLTRETPAVNALAALRAVPTLSDVWRPRRDAWRPPLVPPALMEAPAAEDMMEDALAEGTGGHFGGVEIPLVAPDGLPTPARVAKEFYLPRAEEERERAAARAAEGGGGGEEEASAAADDDDDDDDDAPPLMPRLAKEKELEEETKKRRRELMSRMRERAIEENARIIDPKLRWEL</sequence>
<evidence type="ECO:0000313" key="2">
    <source>
        <dbReference type="EMBL" id="EEH51416.1"/>
    </source>
</evidence>
<dbReference type="GO" id="GO:0003341">
    <property type="term" value="P:cilium movement"/>
    <property type="evidence" value="ECO:0007669"/>
    <property type="project" value="InterPro"/>
</dbReference>
<organism evidence="3">
    <name type="scientific">Micromonas pusilla (strain CCMP1545)</name>
    <name type="common">Picoplanktonic green alga</name>
    <dbReference type="NCBI Taxonomy" id="564608"/>
    <lineage>
        <taxon>Eukaryota</taxon>
        <taxon>Viridiplantae</taxon>
        <taxon>Chlorophyta</taxon>
        <taxon>Mamiellophyceae</taxon>
        <taxon>Mamiellales</taxon>
        <taxon>Mamiellaceae</taxon>
        <taxon>Micromonas</taxon>
    </lineage>
</organism>
<keyword evidence="3" id="KW-1185">Reference proteome</keyword>
<accession>C1N8U6</accession>
<name>C1N8U6_MICPC</name>
<dbReference type="Gene3D" id="2.60.40.10">
    <property type="entry name" value="Immunoglobulins"/>
    <property type="match status" value="2"/>
</dbReference>
<feature type="compositionally biased region" description="Basic and acidic residues" evidence="1">
    <location>
        <begin position="516"/>
        <end position="529"/>
    </location>
</feature>
<dbReference type="Proteomes" id="UP000001876">
    <property type="component" value="Unassembled WGS sequence"/>
</dbReference>
<feature type="compositionally biased region" description="Low complexity" evidence="1">
    <location>
        <begin position="978"/>
        <end position="999"/>
    </location>
</feature>
<dbReference type="EMBL" id="GG663751">
    <property type="protein sequence ID" value="EEH51416.1"/>
    <property type="molecule type" value="Genomic_DNA"/>
</dbReference>
<feature type="region of interest" description="Disordered" evidence="1">
    <location>
        <begin position="766"/>
        <end position="807"/>
    </location>
</feature>
<proteinExistence type="predicted"/>
<dbReference type="KEGG" id="mpp:MICPUCDRAFT_54245"/>
<dbReference type="STRING" id="564608.C1N8U6"/>
<dbReference type="eggNOG" id="ENOG502QT0T">
    <property type="taxonomic scope" value="Eukaryota"/>
</dbReference>
<dbReference type="PANTHER" id="PTHR46500">
    <property type="entry name" value="CILIA- AND FLAGELLA-ASSOCIATED PROTEIN 221"/>
    <property type="match status" value="1"/>
</dbReference>
<feature type="region of interest" description="Disordered" evidence="1">
    <location>
        <begin position="1150"/>
        <end position="1206"/>
    </location>
</feature>
<reference evidence="2 3" key="1">
    <citation type="journal article" date="2009" name="Science">
        <title>Green evolution and dynamic adaptations revealed by genomes of the marine picoeukaryotes Micromonas.</title>
        <authorList>
            <person name="Worden A.Z."/>
            <person name="Lee J.H."/>
            <person name="Mock T."/>
            <person name="Rouze P."/>
            <person name="Simmons M.P."/>
            <person name="Aerts A.L."/>
            <person name="Allen A.E."/>
            <person name="Cuvelier M.L."/>
            <person name="Derelle E."/>
            <person name="Everett M.V."/>
            <person name="Foulon E."/>
            <person name="Grimwood J."/>
            <person name="Gundlach H."/>
            <person name="Henrissat B."/>
            <person name="Napoli C."/>
            <person name="McDonald S.M."/>
            <person name="Parker M.S."/>
            <person name="Rombauts S."/>
            <person name="Salamov A."/>
            <person name="Von Dassow P."/>
            <person name="Badger J.H."/>
            <person name="Coutinho P.M."/>
            <person name="Demir E."/>
            <person name="Dubchak I."/>
            <person name="Gentemann C."/>
            <person name="Eikrem W."/>
            <person name="Gready J.E."/>
            <person name="John U."/>
            <person name="Lanier W."/>
            <person name="Lindquist E.A."/>
            <person name="Lucas S."/>
            <person name="Mayer K.F."/>
            <person name="Moreau H."/>
            <person name="Not F."/>
            <person name="Otillar R."/>
            <person name="Panaud O."/>
            <person name="Pangilinan J."/>
            <person name="Paulsen I."/>
            <person name="Piegu B."/>
            <person name="Poliakov A."/>
            <person name="Robbens S."/>
            <person name="Schmutz J."/>
            <person name="Toulza E."/>
            <person name="Wyss T."/>
            <person name="Zelensky A."/>
            <person name="Zhou K."/>
            <person name="Armbrust E.V."/>
            <person name="Bhattacharya D."/>
            <person name="Goodenough U.W."/>
            <person name="Van de Peer Y."/>
            <person name="Grigoriev I.V."/>
        </authorList>
    </citation>
    <scope>NUCLEOTIDE SEQUENCE [LARGE SCALE GENOMIC DNA]</scope>
    <source>
        <strain evidence="2 3">CCMP1545</strain>
    </source>
</reference>
<feature type="region of interest" description="Disordered" evidence="1">
    <location>
        <begin position="1"/>
        <end position="20"/>
    </location>
</feature>
<feature type="compositionally biased region" description="Acidic residues" evidence="1">
    <location>
        <begin position="766"/>
        <end position="785"/>
    </location>
</feature>
<dbReference type="InterPro" id="IPR029676">
    <property type="entry name" value="CFAP221"/>
</dbReference>
<dbReference type="OMA" id="PAGFQYY"/>
<feature type="region of interest" description="Disordered" evidence="1">
    <location>
        <begin position="302"/>
        <end position="329"/>
    </location>
</feature>
<dbReference type="AlphaFoldDB" id="C1N8U6"/>
<gene>
    <name evidence="2" type="ORF">MICPUCDRAFT_54245</name>
</gene>
<feature type="region of interest" description="Disordered" evidence="1">
    <location>
        <begin position="516"/>
        <end position="551"/>
    </location>
</feature>
<dbReference type="GeneID" id="9689775"/>
<feature type="region of interest" description="Disordered" evidence="1">
    <location>
        <begin position="967"/>
        <end position="1001"/>
    </location>
</feature>
<evidence type="ECO:0000313" key="3">
    <source>
        <dbReference type="Proteomes" id="UP000001876"/>
    </source>
</evidence>
<feature type="compositionally biased region" description="Acidic residues" evidence="1">
    <location>
        <begin position="1166"/>
        <end position="1184"/>
    </location>
</feature>
<dbReference type="InterPro" id="IPR013783">
    <property type="entry name" value="Ig-like_fold"/>
</dbReference>